<dbReference type="SMART" id="SM00116">
    <property type="entry name" value="CBS"/>
    <property type="match status" value="2"/>
</dbReference>
<dbReference type="GO" id="GO:0005886">
    <property type="term" value="C:plasma membrane"/>
    <property type="evidence" value="ECO:0007669"/>
    <property type="project" value="TreeGrafter"/>
</dbReference>
<evidence type="ECO:0000256" key="3">
    <source>
        <dbReference type="ARBA" id="ARBA00022737"/>
    </source>
</evidence>
<dbReference type="InterPro" id="IPR044751">
    <property type="entry name" value="Ion_transp-like_CBS"/>
</dbReference>
<dbReference type="EMBL" id="FXTH01000012">
    <property type="protein sequence ID" value="SMO77206.1"/>
    <property type="molecule type" value="Genomic_DNA"/>
</dbReference>
<dbReference type="PROSITE" id="PS51371">
    <property type="entry name" value="CBS"/>
    <property type="match status" value="1"/>
</dbReference>
<evidence type="ECO:0000313" key="12">
    <source>
        <dbReference type="EMBL" id="SMO77206.1"/>
    </source>
</evidence>
<evidence type="ECO:0000256" key="4">
    <source>
        <dbReference type="ARBA" id="ARBA00022989"/>
    </source>
</evidence>
<dbReference type="SMART" id="SM01091">
    <property type="entry name" value="CorC_HlyC"/>
    <property type="match status" value="1"/>
</dbReference>
<keyword evidence="13" id="KW-1185">Reference proteome</keyword>
<feature type="transmembrane region" description="Helical" evidence="9">
    <location>
        <begin position="66"/>
        <end position="86"/>
    </location>
</feature>
<dbReference type="GO" id="GO:0050660">
    <property type="term" value="F:flavin adenine dinucleotide binding"/>
    <property type="evidence" value="ECO:0007669"/>
    <property type="project" value="InterPro"/>
</dbReference>
<dbReference type="OrthoDB" id="9798188at2"/>
<keyword evidence="2 8" id="KW-0812">Transmembrane</keyword>
<accession>A0A521DZS6</accession>
<feature type="domain" description="CBS" evidence="10">
    <location>
        <begin position="277"/>
        <end position="334"/>
    </location>
</feature>
<evidence type="ECO:0000259" key="10">
    <source>
        <dbReference type="PROSITE" id="PS51371"/>
    </source>
</evidence>
<reference evidence="12 13" key="1">
    <citation type="submission" date="2017-05" db="EMBL/GenBank/DDBJ databases">
        <authorList>
            <person name="Varghese N."/>
            <person name="Submissions S."/>
        </authorList>
    </citation>
    <scope>NUCLEOTIDE SEQUENCE [LARGE SCALE GENOMIC DNA]</scope>
    <source>
        <strain evidence="12 13">DSM 21194</strain>
    </source>
</reference>
<evidence type="ECO:0000256" key="5">
    <source>
        <dbReference type="ARBA" id="ARBA00023122"/>
    </source>
</evidence>
<evidence type="ECO:0000256" key="8">
    <source>
        <dbReference type="PROSITE-ProRule" id="PRU01193"/>
    </source>
</evidence>
<evidence type="ECO:0000256" key="1">
    <source>
        <dbReference type="ARBA" id="ARBA00004141"/>
    </source>
</evidence>
<dbReference type="Proteomes" id="UP000317593">
    <property type="component" value="Unassembled WGS sequence"/>
</dbReference>
<keyword evidence="6 8" id="KW-0472">Membrane</keyword>
<dbReference type="FunFam" id="3.10.580.10:FF:000002">
    <property type="entry name" value="Magnesium/cobalt efflux protein CorC"/>
    <property type="match status" value="1"/>
</dbReference>
<evidence type="ECO:0000259" key="11">
    <source>
        <dbReference type="PROSITE" id="PS51846"/>
    </source>
</evidence>
<dbReference type="Pfam" id="PF03471">
    <property type="entry name" value="CorC_HlyC"/>
    <property type="match status" value="1"/>
</dbReference>
<evidence type="ECO:0000256" key="9">
    <source>
        <dbReference type="SAM" id="Phobius"/>
    </source>
</evidence>
<dbReference type="InterPro" id="IPR002550">
    <property type="entry name" value="CNNM"/>
</dbReference>
<keyword evidence="4 8" id="KW-1133">Transmembrane helix</keyword>
<evidence type="ECO:0000313" key="13">
    <source>
        <dbReference type="Proteomes" id="UP000317593"/>
    </source>
</evidence>
<dbReference type="InterPro" id="IPR005170">
    <property type="entry name" value="Transptr-assoc_dom"/>
</dbReference>
<evidence type="ECO:0000256" key="7">
    <source>
        <dbReference type="PROSITE-ProRule" id="PRU00703"/>
    </source>
</evidence>
<keyword evidence="3" id="KW-0677">Repeat</keyword>
<name>A0A521DZS6_9BACT</name>
<dbReference type="Gene3D" id="3.10.580.10">
    <property type="entry name" value="CBS-domain"/>
    <property type="match status" value="1"/>
</dbReference>
<feature type="transmembrane region" description="Helical" evidence="9">
    <location>
        <begin position="98"/>
        <end position="116"/>
    </location>
</feature>
<proteinExistence type="predicted"/>
<evidence type="ECO:0000256" key="2">
    <source>
        <dbReference type="ARBA" id="ARBA00022692"/>
    </source>
</evidence>
<dbReference type="Gene3D" id="3.30.465.10">
    <property type="match status" value="1"/>
</dbReference>
<dbReference type="InterPro" id="IPR000644">
    <property type="entry name" value="CBS_dom"/>
</dbReference>
<comment type="subcellular location">
    <subcellularLocation>
        <location evidence="1">Membrane</location>
        <topology evidence="1">Multi-pass membrane protein</topology>
    </subcellularLocation>
</comment>
<dbReference type="RefSeq" id="WP_142715141.1">
    <property type="nucleotide sequence ID" value="NZ_FXTH01000012.1"/>
</dbReference>
<dbReference type="Pfam" id="PF00571">
    <property type="entry name" value="CBS"/>
    <property type="match status" value="2"/>
</dbReference>
<dbReference type="Pfam" id="PF01595">
    <property type="entry name" value="CNNM"/>
    <property type="match status" value="1"/>
</dbReference>
<feature type="domain" description="CNNM transmembrane" evidence="11">
    <location>
        <begin position="1"/>
        <end position="199"/>
    </location>
</feature>
<evidence type="ECO:0000256" key="6">
    <source>
        <dbReference type="ARBA" id="ARBA00023136"/>
    </source>
</evidence>
<dbReference type="InterPro" id="IPR046342">
    <property type="entry name" value="CBS_dom_sf"/>
</dbReference>
<dbReference type="PANTHER" id="PTHR22777:SF17">
    <property type="entry name" value="UPF0053 PROTEIN SLL0260"/>
    <property type="match status" value="1"/>
</dbReference>
<dbReference type="InterPro" id="IPR016169">
    <property type="entry name" value="FAD-bd_PCMH_sub2"/>
</dbReference>
<dbReference type="SUPFAM" id="SSF56176">
    <property type="entry name" value="FAD-binding/transporter-associated domain-like"/>
    <property type="match status" value="1"/>
</dbReference>
<dbReference type="CDD" id="cd04590">
    <property type="entry name" value="CBS_pair_CorC_HlyC_assoc"/>
    <property type="match status" value="1"/>
</dbReference>
<dbReference type="PROSITE" id="PS51846">
    <property type="entry name" value="CNNM"/>
    <property type="match status" value="1"/>
</dbReference>
<organism evidence="12 13">
    <name type="scientific">Fodinibius sediminis</name>
    <dbReference type="NCBI Taxonomy" id="1214077"/>
    <lineage>
        <taxon>Bacteria</taxon>
        <taxon>Pseudomonadati</taxon>
        <taxon>Balneolota</taxon>
        <taxon>Balneolia</taxon>
        <taxon>Balneolales</taxon>
        <taxon>Balneolaceae</taxon>
        <taxon>Fodinibius</taxon>
    </lineage>
</organism>
<gene>
    <name evidence="12" type="ORF">SAMN06265218_112103</name>
</gene>
<dbReference type="PANTHER" id="PTHR22777">
    <property type="entry name" value="HEMOLYSIN-RELATED"/>
    <property type="match status" value="1"/>
</dbReference>
<keyword evidence="5 7" id="KW-0129">CBS domain</keyword>
<dbReference type="AlphaFoldDB" id="A0A521DZS6"/>
<sequence length="424" mass="47531">MTELLLIVLTIILSGFFSGSEMAFVSANRLKLEIESRKDSWTGKAVNSFVQSPETFLTTTLVGNNIVNVVYATLMTIFLVPPLTNMYQGWTGTPPSEVLLLVSQTVIASGVIMLFGEILPKAFFRIHADWWMKIIVVPQKISYYLFKPFIVIANAASKMVIRIVQPDSATSDQIFSRQDVELIFKELRDTGGEDLDREDSEILHNVLELSNMRVKESMIPRTDIVAVEKNTSIEDTLKLFISSGFSKLLVYQGSIDDIIGVIFAYDLFNNPEKLIDIMRPVKLVPASHRSKDLLSEFRKSNLSVAVVIDEYGGTAGMVTIEDLLEEVVGDIQDEYDTEDYFMKKISPKTYILSGGTEVEDLLEKFPEIDLPVEADEYETVAGFIINTLGRIPNVNEELLIDGKKIIISKATSSRIETIKLVIMD</sequence>
<dbReference type="InterPro" id="IPR036318">
    <property type="entry name" value="FAD-bd_PCMH-like_sf"/>
</dbReference>
<protein>
    <submittedName>
        <fullName evidence="12">Hemolysin, contains CBS domains</fullName>
    </submittedName>
</protein>
<dbReference type="SUPFAM" id="SSF54631">
    <property type="entry name" value="CBS-domain pair"/>
    <property type="match status" value="1"/>
</dbReference>